<dbReference type="Proteomes" id="UP001501035">
    <property type="component" value="Unassembled WGS sequence"/>
</dbReference>
<comment type="caution">
    <text evidence="3">The sequence shown here is derived from an EMBL/GenBank/DDBJ whole genome shotgun (WGS) entry which is preliminary data.</text>
</comment>
<organism evidence="3 4">
    <name type="scientific">Gordonia defluvii</name>
    <dbReference type="NCBI Taxonomy" id="283718"/>
    <lineage>
        <taxon>Bacteria</taxon>
        <taxon>Bacillati</taxon>
        <taxon>Actinomycetota</taxon>
        <taxon>Actinomycetes</taxon>
        <taxon>Mycobacteriales</taxon>
        <taxon>Gordoniaceae</taxon>
        <taxon>Gordonia</taxon>
    </lineage>
</organism>
<evidence type="ECO:0000256" key="2">
    <source>
        <dbReference type="SAM" id="SignalP"/>
    </source>
</evidence>
<dbReference type="PROSITE" id="PS51318">
    <property type="entry name" value="TAT"/>
    <property type="match status" value="1"/>
</dbReference>
<sequence>MPSLTRRALLRGVAVSAIAVPLGTAALTSCSTEPSAEEVLAGRLVPLAIAATASADDARRLGAAEPGRVAALNEIAIIRDEHARLLRDEITRLHPASVALITTPSASPAVGSATPGSATPGTSTPARPQPAGLAEFRAGLTTDAVAARQVATTASGFQAGLTASICASIASLPGVLA</sequence>
<evidence type="ECO:0000313" key="3">
    <source>
        <dbReference type="EMBL" id="GAA3041366.1"/>
    </source>
</evidence>
<proteinExistence type="predicted"/>
<accession>A0ABP6LJK4</accession>
<dbReference type="PROSITE" id="PS51257">
    <property type="entry name" value="PROKAR_LIPOPROTEIN"/>
    <property type="match status" value="1"/>
</dbReference>
<feature type="compositionally biased region" description="Low complexity" evidence="1">
    <location>
        <begin position="111"/>
        <end position="126"/>
    </location>
</feature>
<feature type="chain" id="PRO_5047124893" evidence="2">
    <location>
        <begin position="20"/>
        <end position="177"/>
    </location>
</feature>
<feature type="signal peptide" evidence="2">
    <location>
        <begin position="1"/>
        <end position="19"/>
    </location>
</feature>
<feature type="region of interest" description="Disordered" evidence="1">
    <location>
        <begin position="106"/>
        <end position="130"/>
    </location>
</feature>
<keyword evidence="4" id="KW-1185">Reference proteome</keyword>
<name>A0ABP6LJK4_9ACTN</name>
<gene>
    <name evidence="3" type="ORF">GCM10010528_22120</name>
</gene>
<dbReference type="EMBL" id="BAAAVS010000026">
    <property type="protein sequence ID" value="GAA3041366.1"/>
    <property type="molecule type" value="Genomic_DNA"/>
</dbReference>
<evidence type="ECO:0000313" key="4">
    <source>
        <dbReference type="Proteomes" id="UP001501035"/>
    </source>
</evidence>
<reference evidence="4" key="1">
    <citation type="journal article" date="2019" name="Int. J. Syst. Evol. Microbiol.">
        <title>The Global Catalogue of Microorganisms (GCM) 10K type strain sequencing project: providing services to taxonomists for standard genome sequencing and annotation.</title>
        <authorList>
            <consortium name="The Broad Institute Genomics Platform"/>
            <consortium name="The Broad Institute Genome Sequencing Center for Infectious Disease"/>
            <person name="Wu L."/>
            <person name="Ma J."/>
        </authorList>
    </citation>
    <scope>NUCLEOTIDE SEQUENCE [LARGE SCALE GENOMIC DNA]</scope>
    <source>
        <strain evidence="4">JCM 14234</strain>
    </source>
</reference>
<keyword evidence="2" id="KW-0732">Signal</keyword>
<protein>
    <submittedName>
        <fullName evidence="3">Uncharacterized protein</fullName>
    </submittedName>
</protein>
<evidence type="ECO:0000256" key="1">
    <source>
        <dbReference type="SAM" id="MobiDB-lite"/>
    </source>
</evidence>
<dbReference type="RefSeq" id="WP_290707239.1">
    <property type="nucleotide sequence ID" value="NZ_BAAAVS010000026.1"/>
</dbReference>
<dbReference type="InterPro" id="IPR006311">
    <property type="entry name" value="TAT_signal"/>
</dbReference>